<feature type="region of interest" description="Disordered" evidence="1">
    <location>
        <begin position="1"/>
        <end position="28"/>
    </location>
</feature>
<name>A0ABD2WKA5_9HYME</name>
<evidence type="ECO:0000313" key="3">
    <source>
        <dbReference type="EMBL" id="KAL3393496.1"/>
    </source>
</evidence>
<evidence type="ECO:0000313" key="4">
    <source>
        <dbReference type="Proteomes" id="UP001627154"/>
    </source>
</evidence>
<dbReference type="InterPro" id="IPR003892">
    <property type="entry name" value="CUE"/>
</dbReference>
<dbReference type="SUPFAM" id="SSF46934">
    <property type="entry name" value="UBA-like"/>
    <property type="match status" value="1"/>
</dbReference>
<dbReference type="InterPro" id="IPR009060">
    <property type="entry name" value="UBA-like_sf"/>
</dbReference>
<dbReference type="AlphaFoldDB" id="A0ABD2WKA5"/>
<dbReference type="PANTHER" id="PTHR13467:SF3">
    <property type="entry name" value="CUE DOMAIN-CONTAINING PROTEIN 1"/>
    <property type="match status" value="1"/>
</dbReference>
<comment type="caution">
    <text evidence="3">The sequence shown here is derived from an EMBL/GenBank/DDBJ whole genome shotgun (WGS) entry which is preliminary data.</text>
</comment>
<dbReference type="SMART" id="SM00546">
    <property type="entry name" value="CUE"/>
    <property type="match status" value="1"/>
</dbReference>
<keyword evidence="4" id="KW-1185">Reference proteome</keyword>
<accession>A0ABD2WKA5</accession>
<feature type="compositionally biased region" description="Low complexity" evidence="1">
    <location>
        <begin position="8"/>
        <end position="28"/>
    </location>
</feature>
<evidence type="ECO:0000259" key="2">
    <source>
        <dbReference type="PROSITE" id="PS51140"/>
    </source>
</evidence>
<dbReference type="InterPro" id="IPR040192">
    <property type="entry name" value="CUEDC1"/>
</dbReference>
<dbReference type="Proteomes" id="UP001627154">
    <property type="component" value="Unassembled WGS sequence"/>
</dbReference>
<dbReference type="InterPro" id="IPR040195">
    <property type="entry name" value="CUE_CUED1"/>
</dbReference>
<protein>
    <recommendedName>
        <fullName evidence="2">CUE domain-containing protein</fullName>
    </recommendedName>
</protein>
<dbReference type="Pfam" id="PF02845">
    <property type="entry name" value="CUE"/>
    <property type="match status" value="1"/>
</dbReference>
<reference evidence="3 4" key="1">
    <citation type="journal article" date="2024" name="bioRxiv">
        <title>A reference genome for Trichogramma kaykai: A tiny desert-dwelling parasitoid wasp with competing sex-ratio distorters.</title>
        <authorList>
            <person name="Culotta J."/>
            <person name="Lindsey A.R."/>
        </authorList>
    </citation>
    <scope>NUCLEOTIDE SEQUENCE [LARGE SCALE GENOMIC DNA]</scope>
    <source>
        <strain evidence="3 4">KSX58</strain>
    </source>
</reference>
<dbReference type="EMBL" id="JBJJXI010000097">
    <property type="protein sequence ID" value="KAL3393496.1"/>
    <property type="molecule type" value="Genomic_DNA"/>
</dbReference>
<dbReference type="PANTHER" id="PTHR13467">
    <property type="entry name" value="CUE DOMAIN CONTAINING PROTEIN 1"/>
    <property type="match status" value="1"/>
</dbReference>
<proteinExistence type="predicted"/>
<feature type="domain" description="CUE" evidence="2">
    <location>
        <begin position="30"/>
        <end position="73"/>
    </location>
</feature>
<evidence type="ECO:0000256" key="1">
    <source>
        <dbReference type="SAM" id="MobiDB-lite"/>
    </source>
</evidence>
<sequence length="231" mass="26583">MASSAAEQQLSQPQQQSQKPQQQQKQTTLEFYQAMTDFKNMFPQMDDDVIEAVLRANQGAVDTTIDQLLSMSTDNENEQVRSEIEQTEQGVWLRPELNGSLQRWRPPMLGPLPEAFLRLNQTNEELDCLYLEDERIAAFLQNEEFMAELRWNQDFMSTLENDSKLQSKSDSVTEDDLFRERLRNMGKASRRKFAQLTRVFTRSKKRAGRQLLPATASCDDLLGQHDAAKSG</sequence>
<dbReference type="CDD" id="cd14366">
    <property type="entry name" value="CUE_CUED1"/>
    <property type="match status" value="1"/>
</dbReference>
<organism evidence="3 4">
    <name type="scientific">Trichogramma kaykai</name>
    <dbReference type="NCBI Taxonomy" id="54128"/>
    <lineage>
        <taxon>Eukaryota</taxon>
        <taxon>Metazoa</taxon>
        <taxon>Ecdysozoa</taxon>
        <taxon>Arthropoda</taxon>
        <taxon>Hexapoda</taxon>
        <taxon>Insecta</taxon>
        <taxon>Pterygota</taxon>
        <taxon>Neoptera</taxon>
        <taxon>Endopterygota</taxon>
        <taxon>Hymenoptera</taxon>
        <taxon>Apocrita</taxon>
        <taxon>Proctotrupomorpha</taxon>
        <taxon>Chalcidoidea</taxon>
        <taxon>Trichogrammatidae</taxon>
        <taxon>Trichogramma</taxon>
    </lineage>
</organism>
<dbReference type="PROSITE" id="PS51140">
    <property type="entry name" value="CUE"/>
    <property type="match status" value="1"/>
</dbReference>
<gene>
    <name evidence="3" type="ORF">TKK_012167</name>
</gene>
<dbReference type="Gene3D" id="1.10.8.10">
    <property type="entry name" value="DNA helicase RuvA subunit, C-terminal domain"/>
    <property type="match status" value="1"/>
</dbReference>